<evidence type="ECO:0000313" key="5">
    <source>
        <dbReference type="EMBL" id="QPZ37897.1"/>
    </source>
</evidence>
<keyword evidence="7" id="KW-1185">Reference proteome</keyword>
<dbReference type="EMBL" id="CP061169">
    <property type="protein sequence ID" value="QPZ37465.1"/>
    <property type="molecule type" value="Genomic_DNA"/>
</dbReference>
<gene>
    <name evidence="3" type="ORF">HCR76_09105</name>
    <name evidence="4" type="ORF">HCR76_11535</name>
    <name evidence="5" type="ORF">HCR76_13945</name>
    <name evidence="6" type="ORF">HCR76_14215</name>
</gene>
<sequence length="362" mass="40387">MNIYRTHVGLDVHARSIVAQAIHSDTGEVTWKKFPYDPAAVIDWVRGLAVPALTTYEAGPTGYDLSRRLTGAGIACVIAAPSKLQRPPGDRVKTDKNDALHLAHLLQLGQITPVRVPTIDEETARDLVRAREDCRHDLMASRHRLSKLLLRHGHVYDGGGTWTRKHDVWIREHRAGTIAYQYAFDASYEAVAQVLARRDRLDAEIERMADASEFAPVVTRLGCLRGMGALTSLALAVEIADWDRFTGKTIGTYLGLTPSEYSSGTSRRLGGITKTGNSHARRLLVEAAWHHRKQLRQQPTSALTLRQQNASQEARLRGQAGNERLHKQWEKFVARRKKATIANVAIARELSGWCWSLAIMTD</sequence>
<dbReference type="EMBL" id="CP061169">
    <property type="protein sequence ID" value="QPZ37945.1"/>
    <property type="molecule type" value="Genomic_DNA"/>
</dbReference>
<dbReference type="InterPro" id="IPR047650">
    <property type="entry name" value="Transpos_IS110"/>
</dbReference>
<dbReference type="EMBL" id="CP061169">
    <property type="protein sequence ID" value="QPZ37042.1"/>
    <property type="molecule type" value="Genomic_DNA"/>
</dbReference>
<dbReference type="Pfam" id="PF01548">
    <property type="entry name" value="DEDD_Tnp_IS110"/>
    <property type="match status" value="1"/>
</dbReference>
<name>A0ABX6YFU8_9MICO</name>
<dbReference type="InterPro" id="IPR002525">
    <property type="entry name" value="Transp_IS110-like_N"/>
</dbReference>
<dbReference type="InterPro" id="IPR003346">
    <property type="entry name" value="Transposase_20"/>
</dbReference>
<proteinExistence type="predicted"/>
<dbReference type="PANTHER" id="PTHR33055:SF3">
    <property type="entry name" value="PUTATIVE TRANSPOSASE FOR IS117-RELATED"/>
    <property type="match status" value="1"/>
</dbReference>
<evidence type="ECO:0000259" key="2">
    <source>
        <dbReference type="Pfam" id="PF02371"/>
    </source>
</evidence>
<evidence type="ECO:0000313" key="7">
    <source>
        <dbReference type="Proteomes" id="UP000662814"/>
    </source>
</evidence>
<dbReference type="NCBIfam" id="NF033542">
    <property type="entry name" value="transpos_IS110"/>
    <property type="match status" value="1"/>
</dbReference>
<feature type="domain" description="Transposase IS110-like N-terminal" evidence="1">
    <location>
        <begin position="8"/>
        <end position="151"/>
    </location>
</feature>
<evidence type="ECO:0000313" key="4">
    <source>
        <dbReference type="EMBL" id="QPZ37465.1"/>
    </source>
</evidence>
<evidence type="ECO:0000313" key="6">
    <source>
        <dbReference type="EMBL" id="QPZ37945.1"/>
    </source>
</evidence>
<dbReference type="EMBL" id="CP061169">
    <property type="protein sequence ID" value="QPZ37897.1"/>
    <property type="molecule type" value="Genomic_DNA"/>
</dbReference>
<organism evidence="4 7">
    <name type="scientific">Paramicrobacterium chengjingii</name>
    <dbReference type="NCBI Taxonomy" id="2769067"/>
    <lineage>
        <taxon>Bacteria</taxon>
        <taxon>Bacillati</taxon>
        <taxon>Actinomycetota</taxon>
        <taxon>Actinomycetes</taxon>
        <taxon>Micrococcales</taxon>
        <taxon>Microbacteriaceae</taxon>
        <taxon>Paramicrobacterium</taxon>
    </lineage>
</organism>
<evidence type="ECO:0000259" key="1">
    <source>
        <dbReference type="Pfam" id="PF01548"/>
    </source>
</evidence>
<dbReference type="Proteomes" id="UP000662814">
    <property type="component" value="Chromosome"/>
</dbReference>
<dbReference type="PANTHER" id="PTHR33055">
    <property type="entry name" value="TRANSPOSASE FOR INSERTION SEQUENCE ELEMENT IS1111A"/>
    <property type="match status" value="1"/>
</dbReference>
<protein>
    <submittedName>
        <fullName evidence="4">IS110 family transposase</fullName>
    </submittedName>
</protein>
<dbReference type="Pfam" id="PF02371">
    <property type="entry name" value="Transposase_20"/>
    <property type="match status" value="1"/>
</dbReference>
<accession>A0ABX6YFU8</accession>
<evidence type="ECO:0000313" key="3">
    <source>
        <dbReference type="EMBL" id="QPZ37042.1"/>
    </source>
</evidence>
<reference evidence="4 7" key="1">
    <citation type="submission" date="2020-12" db="EMBL/GenBank/DDBJ databases">
        <title>Microbacterium sp. HY060.</title>
        <authorList>
            <person name="Zhou J."/>
        </authorList>
    </citation>
    <scope>NUCLEOTIDE SEQUENCE [LARGE SCALE GENOMIC DNA]</scope>
    <source>
        <strain evidence="4 7">HY60</strain>
    </source>
</reference>
<feature type="domain" description="Transposase IS116/IS110/IS902 C-terminal" evidence="2">
    <location>
        <begin position="224"/>
        <end position="292"/>
    </location>
</feature>